<dbReference type="CDD" id="cd00060">
    <property type="entry name" value="FHA"/>
    <property type="match status" value="1"/>
</dbReference>
<dbReference type="InterPro" id="IPR008984">
    <property type="entry name" value="SMAD_FHA_dom_sf"/>
</dbReference>
<dbReference type="Gene3D" id="1.20.58.1420">
    <property type="entry name" value="Dsl1p vesicle tethering complex, Tip20p subunit, domain B"/>
    <property type="match status" value="1"/>
</dbReference>
<organism evidence="7">
    <name type="scientific">Candidozyma auris</name>
    <name type="common">Yeast</name>
    <name type="synonym">Candida auris</name>
    <dbReference type="NCBI Taxonomy" id="498019"/>
    <lineage>
        <taxon>Eukaryota</taxon>
        <taxon>Fungi</taxon>
        <taxon>Dikarya</taxon>
        <taxon>Ascomycota</taxon>
        <taxon>Saccharomycotina</taxon>
        <taxon>Pichiomycetes</taxon>
        <taxon>Metschnikowiaceae</taxon>
        <taxon>Candidozyma</taxon>
    </lineage>
</organism>
<evidence type="ECO:0000256" key="1">
    <source>
        <dbReference type="ARBA" id="ARBA00005575"/>
    </source>
</evidence>
<dbReference type="InterPro" id="IPR042044">
    <property type="entry name" value="EXOC6PINT-1/Sec15/Tip20_C_dom2"/>
</dbReference>
<dbReference type="Pfam" id="PF00069">
    <property type="entry name" value="Pkinase"/>
    <property type="match status" value="1"/>
</dbReference>
<dbReference type="InterPro" id="IPR042042">
    <property type="entry name" value="Tip20p_domB"/>
</dbReference>
<dbReference type="GO" id="GO:0004672">
    <property type="term" value="F:protein kinase activity"/>
    <property type="evidence" value="ECO:0007669"/>
    <property type="project" value="InterPro"/>
</dbReference>
<dbReference type="InterPro" id="IPR011009">
    <property type="entry name" value="Kinase-like_dom_sf"/>
</dbReference>
<feature type="binding site" evidence="4">
    <location>
        <position position="903"/>
    </location>
    <ligand>
        <name>ATP</name>
        <dbReference type="ChEBI" id="CHEBI:30616"/>
    </ligand>
</feature>
<dbReference type="GO" id="GO:0005524">
    <property type="term" value="F:ATP binding"/>
    <property type="evidence" value="ECO:0007669"/>
    <property type="project" value="UniProtKB-UniRule"/>
</dbReference>
<evidence type="ECO:0000256" key="4">
    <source>
        <dbReference type="PROSITE-ProRule" id="PRU10141"/>
    </source>
</evidence>
<dbReference type="PROSITE" id="PS50011">
    <property type="entry name" value="PROTEIN_KINASE_DOM"/>
    <property type="match status" value="1"/>
</dbReference>
<dbReference type="PANTHER" id="PTHR24347">
    <property type="entry name" value="SERINE/THREONINE-PROTEIN KINASE"/>
    <property type="match status" value="1"/>
</dbReference>
<dbReference type="Gene3D" id="1.20.58.670">
    <property type="entry name" value="Dsl1p vesicle tethering complex, Tip20p subunit, domain D"/>
    <property type="match status" value="1"/>
</dbReference>
<dbReference type="FunFam" id="1.10.510.10:FF:000571">
    <property type="entry name" value="Maternal embryonic leucine zipper kinase"/>
    <property type="match status" value="1"/>
</dbReference>
<dbReference type="SUPFAM" id="SSF56112">
    <property type="entry name" value="Protein kinase-like (PK-like)"/>
    <property type="match status" value="1"/>
</dbReference>
<dbReference type="InterPro" id="IPR017441">
    <property type="entry name" value="Protein_kinase_ATP_BS"/>
</dbReference>
<dbReference type="PROSITE" id="PS50006">
    <property type="entry name" value="FHA_DOMAIN"/>
    <property type="match status" value="1"/>
</dbReference>
<keyword evidence="3 4" id="KW-0067">ATP-binding</keyword>
<dbReference type="Proteomes" id="UP000825438">
    <property type="component" value="Chromosome VI"/>
</dbReference>
<dbReference type="GO" id="GO:0006890">
    <property type="term" value="P:retrograde vesicle-mediated transport, Golgi to endoplasmic reticulum"/>
    <property type="evidence" value="ECO:0007669"/>
    <property type="project" value="InterPro"/>
</dbReference>
<dbReference type="AlphaFoldDB" id="A0A8F2W6A5"/>
<dbReference type="Pfam" id="PF04437">
    <property type="entry name" value="RINT1_TIP1"/>
    <property type="match status" value="1"/>
</dbReference>
<dbReference type="PROSITE" id="PS51386">
    <property type="entry name" value="RINT1_TIP20"/>
    <property type="match status" value="1"/>
</dbReference>
<comment type="similarity">
    <text evidence="1">Belongs to the protein kinase superfamily. CAMK Ser/Thr protein kinase family. CHEK2 subfamily.</text>
</comment>
<evidence type="ECO:0000259" key="6">
    <source>
        <dbReference type="PROSITE" id="PS50011"/>
    </source>
</evidence>
<feature type="domain" description="Protein kinase" evidence="6">
    <location>
        <begin position="874"/>
        <end position="1158"/>
    </location>
</feature>
<sequence>MEYVNTHFTSLEDLNDVDDHITKLKDKLARIDAAAKERSLGNEAPVPDSVASLLSQIKEGNLVEAAELIREHGTESTKLQLSKLEEEIQHLKLVQEALVLGAQIETELDGGDNLSLERLRQCAEKTSTIDHFDTKEVLDAKLEEVILRKKRSLLPQLDSQLQEIKWLSPKEAISVPASKMKAISKLLADLVDLQAISGTPHYPNVWWALESLVSPFVVRFNYHFGQVSETNRISRPEWALNYVEKFFADYLSSIELLIGDSFVKHGRIGVFEVITAALVPVREKINGMAKTLNSHIEKANDEDDLDMLEKYGRLLSHLIFEMSSFDQRLRVGYKYNPHIESFETPPDKKWMGLTGDIFMGSGNSDSPVVTNWLNLELQLAKRRFENDIIGREDAFEIDYEYDASSANPHIVLKPSFSAYALVKLFDNLTTHFKTLSIVKYQLKYVSNIQLTFLDEYLKATENAFKVFNESLSSKLISNFLPASAKSSSTSTTPVVVNNGLKGLEMLTGLYCSLKFMIQHMEQWSVELLFVQLWNFYKNISTSKVSDDSIFSSAIEQYTAMLKKVFSKYDEFFRKEIRGALKMFVNSAVWVIDDESPKNQPSTQLSNFITIVPAYMSFLKRALPETDYFLVTSKVCDCFASIFHEYVVTNNQFNSNGVEQLKTDFDCLVSHLSVPLMLNDDHTLFTNVNNRNYKKVLQSLEMLSSLDAATAKSLRNNAVEPSQIRERFSTKLDCLTDREQLSQDEDLVKRPVHKYENIAKLYSIMDRQPHIMVPRKPAGVVVGRSSACDIRLGGADVSSKHCQFSLSSNNKKEYLLLTDMSSNGTAVNNEVLGKGTTTLLRSGDKISFAKSGSYIFRYVSDEQENMVQRSFFDDYILLNQLGSGHYAVVKEARDRTTGDIVAVKIFHPSKTSSKGSSEEEAKLKQEMALLLAINHPNIVRFISHYVEPINAFSSTTYLVLEKVNNGELFQRIIDKQKLRQNETRAIFKQLLSGLHYLHERNIIHRDIKPENILLDITPKSSESRKATGPWDDHEYDVRVKIADFGLAKFIGELKFTNTLCGTPAYVAPEVLNNNCNYSTKVDIWSAGVLLYVCLCGFPPFSDELGPPNMRDQIIQGKYAFYSPFWDDISDSALDLISNLLVVDPSERFDIVQTCNHFCERASEE</sequence>
<dbReference type="SMART" id="SM00220">
    <property type="entry name" value="S_TKc"/>
    <property type="match status" value="1"/>
</dbReference>
<evidence type="ECO:0000313" key="7">
    <source>
        <dbReference type="EMBL" id="QWW25546.1"/>
    </source>
</evidence>
<dbReference type="InterPro" id="IPR008271">
    <property type="entry name" value="Ser/Thr_kinase_AS"/>
</dbReference>
<keyword evidence="2 4" id="KW-0547">Nucleotide-binding</keyword>
<dbReference type="Pfam" id="PF00498">
    <property type="entry name" value="FHA"/>
    <property type="match status" value="1"/>
</dbReference>
<dbReference type="EMBL" id="CP076754">
    <property type="protein sequence ID" value="QWW25546.1"/>
    <property type="molecule type" value="Genomic_DNA"/>
</dbReference>
<dbReference type="InterPro" id="IPR000253">
    <property type="entry name" value="FHA_dom"/>
</dbReference>
<dbReference type="GO" id="GO:0070939">
    <property type="term" value="C:Dsl1/NZR complex"/>
    <property type="evidence" value="ECO:0007669"/>
    <property type="project" value="InterPro"/>
</dbReference>
<dbReference type="GO" id="GO:0006888">
    <property type="term" value="P:endoplasmic reticulum to Golgi vesicle-mediated transport"/>
    <property type="evidence" value="ECO:0007669"/>
    <property type="project" value="InterPro"/>
</dbReference>
<dbReference type="InterPro" id="IPR007528">
    <property type="entry name" value="RINT1_Tip20"/>
</dbReference>
<name>A0A8F2W6A5_CANAR</name>
<dbReference type="GO" id="GO:0030447">
    <property type="term" value="P:filamentous growth"/>
    <property type="evidence" value="ECO:0007669"/>
    <property type="project" value="UniProtKB-ARBA"/>
</dbReference>
<proteinExistence type="inferred from homology"/>
<gene>
    <name evidence="7" type="ORF">CA7LBN_004433</name>
</gene>
<dbReference type="Gene3D" id="2.60.200.20">
    <property type="match status" value="1"/>
</dbReference>
<evidence type="ECO:0000259" key="5">
    <source>
        <dbReference type="PROSITE" id="PS50006"/>
    </source>
</evidence>
<reference evidence="7" key="1">
    <citation type="submission" date="2021-06" db="EMBL/GenBank/DDBJ databases">
        <title>Candida auris outbreak in lebanese hospital.</title>
        <authorList>
            <person name="Finianos M."/>
        </authorList>
    </citation>
    <scope>NUCLEOTIDE SEQUENCE</scope>
    <source>
        <strain evidence="7">CA7LBN</strain>
    </source>
</reference>
<evidence type="ECO:0000256" key="3">
    <source>
        <dbReference type="ARBA" id="ARBA00022840"/>
    </source>
</evidence>
<feature type="domain" description="FHA" evidence="5">
    <location>
        <begin position="779"/>
        <end position="831"/>
    </location>
</feature>
<dbReference type="CDD" id="cd05117">
    <property type="entry name" value="STKc_CAMK"/>
    <property type="match status" value="1"/>
</dbReference>
<evidence type="ECO:0000256" key="2">
    <source>
        <dbReference type="ARBA" id="ARBA00022741"/>
    </source>
</evidence>
<dbReference type="Gene3D" id="1.10.510.10">
    <property type="entry name" value="Transferase(Phosphotransferase) domain 1"/>
    <property type="match status" value="1"/>
</dbReference>
<dbReference type="SUPFAM" id="SSF49879">
    <property type="entry name" value="SMAD/FHA domain"/>
    <property type="match status" value="1"/>
</dbReference>
<dbReference type="SMART" id="SM00240">
    <property type="entry name" value="FHA"/>
    <property type="match status" value="1"/>
</dbReference>
<protein>
    <submittedName>
        <fullName evidence="7">Uncharacterized protein</fullName>
    </submittedName>
</protein>
<accession>A0A8F2W6A5</accession>
<dbReference type="InterPro" id="IPR000719">
    <property type="entry name" value="Prot_kinase_dom"/>
</dbReference>
<dbReference type="PROSITE" id="PS00108">
    <property type="entry name" value="PROTEIN_KINASE_ST"/>
    <property type="match status" value="1"/>
</dbReference>
<dbReference type="PROSITE" id="PS00107">
    <property type="entry name" value="PROTEIN_KINASE_ATP"/>
    <property type="match status" value="1"/>
</dbReference>